<accession>A0ACD0WL76</accession>
<gene>
    <name evidence="1" type="ORF">EJF14_40011</name>
</gene>
<organism evidence="1 2">
    <name type="scientific">Clavispora lusitaniae</name>
    <name type="common">Candida lusitaniae</name>
    <dbReference type="NCBI Taxonomy" id="36911"/>
    <lineage>
        <taxon>Eukaryota</taxon>
        <taxon>Fungi</taxon>
        <taxon>Dikarya</taxon>
        <taxon>Ascomycota</taxon>
        <taxon>Saccharomycotina</taxon>
        <taxon>Pichiomycetes</taxon>
        <taxon>Metschnikowiaceae</taxon>
        <taxon>Clavispora</taxon>
    </lineage>
</organism>
<sequence>MRVPPWMQGCDMDDMDDMGDMGDMGDMYDMYDICRRPLCITLPAPGVSGGHTFSFFATARTQRHFVPSSEPGPHNLRNVFGLCCFHSERSAYVGPPNGEKKKVGPPLFRVPHAADWAHCRAMSRHYQWWRTLHPRTAATDNATYLRAKTIANF</sequence>
<evidence type="ECO:0000313" key="2">
    <source>
        <dbReference type="Proteomes" id="UP000326582"/>
    </source>
</evidence>
<reference evidence="2" key="1">
    <citation type="journal article" date="2019" name="MBio">
        <title>Comparative genomics for the elucidation of multidrug resistance (MDR) in Candida lusitaniae.</title>
        <authorList>
            <person name="Kannan A."/>
            <person name="Asner S.A."/>
            <person name="Trachsel E."/>
            <person name="Kelly S."/>
            <person name="Parker J."/>
            <person name="Sanglard D."/>
        </authorList>
    </citation>
    <scope>NUCLEOTIDE SEQUENCE [LARGE SCALE GENOMIC DNA]</scope>
    <source>
        <strain evidence="2">P1</strain>
    </source>
</reference>
<evidence type="ECO:0000313" key="1">
    <source>
        <dbReference type="EMBL" id="QFZ27991.1"/>
    </source>
</evidence>
<dbReference type="EMBL" id="CP038487">
    <property type="protein sequence ID" value="QFZ27991.1"/>
    <property type="molecule type" value="Genomic_DNA"/>
</dbReference>
<proteinExistence type="predicted"/>
<protein>
    <submittedName>
        <fullName evidence="1">Late endosome and vacuole interface protein</fullName>
    </submittedName>
</protein>
<dbReference type="Proteomes" id="UP000326582">
    <property type="component" value="Chromosome 4"/>
</dbReference>
<name>A0ACD0WL76_CLALS</name>
<keyword evidence="2" id="KW-1185">Reference proteome</keyword>